<evidence type="ECO:0000256" key="1">
    <source>
        <dbReference type="ARBA" id="ARBA00022801"/>
    </source>
</evidence>
<protein>
    <submittedName>
        <fullName evidence="4">Alpha-amylase</fullName>
    </submittedName>
</protein>
<dbReference type="OrthoDB" id="9802433at2"/>
<dbReference type="InterPro" id="IPR006047">
    <property type="entry name" value="GH13_cat_dom"/>
</dbReference>
<dbReference type="EMBL" id="CP009248">
    <property type="protein sequence ID" value="APT90328.1"/>
    <property type="molecule type" value="Genomic_DNA"/>
</dbReference>
<keyword evidence="2" id="KW-0326">Glycosidase</keyword>
<name>A0A1L7CWX9_9CORY</name>
<dbReference type="Pfam" id="PF00128">
    <property type="entry name" value="Alpha-amylase"/>
    <property type="match status" value="2"/>
</dbReference>
<dbReference type="CDD" id="cd11354">
    <property type="entry name" value="AmyAc_bac_CMD_like"/>
    <property type="match status" value="1"/>
</dbReference>
<evidence type="ECO:0000256" key="2">
    <source>
        <dbReference type="ARBA" id="ARBA00023295"/>
    </source>
</evidence>
<dbReference type="GO" id="GO:0016798">
    <property type="term" value="F:hydrolase activity, acting on glycosyl bonds"/>
    <property type="evidence" value="ECO:0007669"/>
    <property type="project" value="UniProtKB-KW"/>
</dbReference>
<keyword evidence="5" id="KW-1185">Reference proteome</keyword>
<keyword evidence="1" id="KW-0378">Hydrolase</keyword>
<feature type="domain" description="Glycosyl hydrolase family 13 catalytic" evidence="3">
    <location>
        <begin position="14"/>
        <end position="358"/>
    </location>
</feature>
<gene>
    <name evidence="4" type="ORF">CSPHI_03780</name>
</gene>
<sequence>MTAPDWTAHAIGWHVYPLGFTGAPVHPGDAPAAEPARTRLDHIADWLDYVQRLGLNVLQLGPVFASVEHGYDTLDYRRIDDRLGDDAAFDRLIAAAHERGIKVLLDGVFNHVSARHPLVAEALADPDCPAARLIRVDRSGGEPRPAVFEGHDSLVELDHGAEEVAELVVGVMRHWLDRGADGWRLDAAYAVDPAFWARVLPRVRETHPHAFIYGEVIHGDYVDIVARSTMDSVTEYELWKATWSALKEANLFELEWTLGRHDGFQDAFRPVTFVGNHDVTRIASQVGADKAVLAAVVLFTVGGIPLIYYGDEQGYTGVKEERFGGDDQIRPLFPPTPEDLSELGADMHRVHQSLVALRRRHPWLADARVTVTGIANESMTYRTAAADGSAALEVTLDITGTPRAEIRDGAEVVWAHPL</sequence>
<evidence type="ECO:0000313" key="5">
    <source>
        <dbReference type="Proteomes" id="UP000185469"/>
    </source>
</evidence>
<organism evidence="4 5">
    <name type="scientific">Corynebacterium sphenisci DSM 44792</name>
    <dbReference type="NCBI Taxonomy" id="1437874"/>
    <lineage>
        <taxon>Bacteria</taxon>
        <taxon>Bacillati</taxon>
        <taxon>Actinomycetota</taxon>
        <taxon>Actinomycetes</taxon>
        <taxon>Mycobacteriales</taxon>
        <taxon>Corynebacteriaceae</taxon>
        <taxon>Corynebacterium</taxon>
    </lineage>
</organism>
<dbReference type="PANTHER" id="PTHR10357">
    <property type="entry name" value="ALPHA-AMYLASE FAMILY MEMBER"/>
    <property type="match status" value="1"/>
</dbReference>
<dbReference type="Proteomes" id="UP000185469">
    <property type="component" value="Chromosome"/>
</dbReference>
<accession>A0A1L7CWX9</accession>
<dbReference type="InterPro" id="IPR017853">
    <property type="entry name" value="GH"/>
</dbReference>
<proteinExistence type="predicted"/>
<dbReference type="GO" id="GO:0005975">
    <property type="term" value="P:carbohydrate metabolic process"/>
    <property type="evidence" value="ECO:0007669"/>
    <property type="project" value="InterPro"/>
</dbReference>
<dbReference type="Gene3D" id="3.20.20.80">
    <property type="entry name" value="Glycosidases"/>
    <property type="match status" value="1"/>
</dbReference>
<evidence type="ECO:0000313" key="4">
    <source>
        <dbReference type="EMBL" id="APT90328.1"/>
    </source>
</evidence>
<dbReference type="KEGG" id="csph:CSPHI_03780"/>
<dbReference type="RefSeq" id="WP_075691557.1">
    <property type="nucleotide sequence ID" value="NZ_CP009248.1"/>
</dbReference>
<reference evidence="4 5" key="1">
    <citation type="submission" date="2014-08" db="EMBL/GenBank/DDBJ databases">
        <title>Complete genome sequence of Corynebacterium sphenisci CECT 5990(T) (=DSM 44792(T)), isolated from healthy wild penguins.</title>
        <authorList>
            <person name="Ruckert C."/>
            <person name="Albersmeier A."/>
            <person name="Winkler A."/>
            <person name="Kalinowski J."/>
        </authorList>
    </citation>
    <scope>NUCLEOTIDE SEQUENCE [LARGE SCALE GENOMIC DNA]</scope>
    <source>
        <strain evidence="4 5">DSM 44792</strain>
    </source>
</reference>
<dbReference type="STRING" id="1437874.CSPHI_03780"/>
<dbReference type="SMART" id="SM00642">
    <property type="entry name" value="Aamy"/>
    <property type="match status" value="1"/>
</dbReference>
<dbReference type="SUPFAM" id="SSF51445">
    <property type="entry name" value="(Trans)glycosidases"/>
    <property type="match status" value="1"/>
</dbReference>
<dbReference type="GO" id="GO:0016853">
    <property type="term" value="F:isomerase activity"/>
    <property type="evidence" value="ECO:0007669"/>
    <property type="project" value="UniProtKB-KW"/>
</dbReference>
<dbReference type="AlphaFoldDB" id="A0A1L7CWX9"/>
<evidence type="ECO:0000259" key="3">
    <source>
        <dbReference type="SMART" id="SM00642"/>
    </source>
</evidence>
<dbReference type="PANTHER" id="PTHR10357:SF210">
    <property type="entry name" value="MALTODEXTRIN GLUCOSIDASE"/>
    <property type="match status" value="1"/>
</dbReference>